<dbReference type="Proteomes" id="UP000234681">
    <property type="component" value="Chromosome 8"/>
</dbReference>
<reference evidence="1 2" key="1">
    <citation type="submission" date="2005-09" db="EMBL/GenBank/DDBJ databases">
        <authorList>
            <person name="Mural R.J."/>
            <person name="Li P.W."/>
            <person name="Adams M.D."/>
            <person name="Amanatides P.G."/>
            <person name="Baden-Tillson H."/>
            <person name="Barnstead M."/>
            <person name="Chin S.H."/>
            <person name="Dew I."/>
            <person name="Evans C.A."/>
            <person name="Ferriera S."/>
            <person name="Flanigan M."/>
            <person name="Fosler C."/>
            <person name="Glodek A."/>
            <person name="Gu Z."/>
            <person name="Holt R.A."/>
            <person name="Jennings D."/>
            <person name="Kraft C.L."/>
            <person name="Lu F."/>
            <person name="Nguyen T."/>
            <person name="Nusskern D.R."/>
            <person name="Pfannkoch C.M."/>
            <person name="Sitter C."/>
            <person name="Sutton G.G."/>
            <person name="Venter J.C."/>
            <person name="Wang Z."/>
            <person name="Woodage T."/>
            <person name="Zheng X.H."/>
            <person name="Zhong F."/>
        </authorList>
    </citation>
    <scope>NUCLEOTIDE SEQUENCE [LARGE SCALE GENOMIC DNA]</scope>
    <source>
        <strain>BN</strain>
        <strain evidence="2">Sprague-Dawley</strain>
    </source>
</reference>
<evidence type="ECO:0000313" key="2">
    <source>
        <dbReference type="Proteomes" id="UP000234681"/>
    </source>
</evidence>
<proteinExistence type="predicted"/>
<name>A6I2W5_RAT</name>
<protein>
    <submittedName>
        <fullName evidence="1">RCG25867</fullName>
    </submittedName>
</protein>
<gene>
    <name evidence="1" type="ORF">rCG_25867</name>
</gene>
<dbReference type="AlphaFoldDB" id="A6I2W5"/>
<accession>A6I2W5</accession>
<sequence>MMLAQEVLHMRATVSCEHPWEVTPDLHFYRELEEVEKEEQATPEKAVTKDKC</sequence>
<dbReference type="Gene3D" id="3.40.50.10490">
    <property type="entry name" value="Glucose-6-phosphate isomerase like protein, domain 1"/>
    <property type="match status" value="1"/>
</dbReference>
<evidence type="ECO:0000313" key="1">
    <source>
        <dbReference type="EMBL" id="EDL77262.1"/>
    </source>
</evidence>
<organism evidence="1 2">
    <name type="scientific">Rattus norvegicus</name>
    <name type="common">Rat</name>
    <dbReference type="NCBI Taxonomy" id="10116"/>
    <lineage>
        <taxon>Eukaryota</taxon>
        <taxon>Metazoa</taxon>
        <taxon>Chordata</taxon>
        <taxon>Craniata</taxon>
        <taxon>Vertebrata</taxon>
        <taxon>Euteleostomi</taxon>
        <taxon>Mammalia</taxon>
        <taxon>Eutheria</taxon>
        <taxon>Euarchontoglires</taxon>
        <taxon>Glires</taxon>
        <taxon>Rodentia</taxon>
        <taxon>Myomorpha</taxon>
        <taxon>Muroidea</taxon>
        <taxon>Muridae</taxon>
        <taxon>Murinae</taxon>
        <taxon>Rattus</taxon>
    </lineage>
</organism>
<dbReference type="EMBL" id="CH473954">
    <property type="protein sequence ID" value="EDL77262.1"/>
    <property type="molecule type" value="Genomic_DNA"/>
</dbReference>